<dbReference type="OrthoDB" id="5289249at2759"/>
<sequence length="309" mass="34394">MPSNTKGDPPAYGVHPQDIHLPSTSAAVNPLTNLGFNPTNFLSFEGDYECAEFTFIIDPSLHIQEAYLPPRKDTNVDADGERMNMYVQTSKDLDLDLWIVGRKDSDVAPNPMKRTRMRVDSQEGSLTVRINAIDNIHPFSLELVSQDKPITVFIPRSFHGTVTVSSTKYGLSDNIWRNLTMLGTNGKKWMDFIGDISPVQVSGSGTGLVEWMPDELRVKTKGAATVEYVDEVKSVVSKQDETKSVISKQNEAKSVISKQDEVKSVVPKWRFFGQLRVVWGTSCGGDIQTSLLFLPMQFACVEGPQFPFI</sequence>
<dbReference type="AlphaFoldDB" id="A0A0C2ZB30"/>
<evidence type="ECO:0000259" key="1">
    <source>
        <dbReference type="Pfam" id="PF24016"/>
    </source>
</evidence>
<reference evidence="2 3" key="1">
    <citation type="submission" date="2014-04" db="EMBL/GenBank/DDBJ databases">
        <authorList>
            <consortium name="DOE Joint Genome Institute"/>
            <person name="Kuo A."/>
            <person name="Kohler A."/>
            <person name="Nagy L.G."/>
            <person name="Floudas D."/>
            <person name="Copeland A."/>
            <person name="Barry K.W."/>
            <person name="Cichocki N."/>
            <person name="Veneault-Fourrey C."/>
            <person name="LaButti K."/>
            <person name="Lindquist E.A."/>
            <person name="Lipzen A."/>
            <person name="Lundell T."/>
            <person name="Morin E."/>
            <person name="Murat C."/>
            <person name="Sun H."/>
            <person name="Tunlid A."/>
            <person name="Henrissat B."/>
            <person name="Grigoriev I.V."/>
            <person name="Hibbett D.S."/>
            <person name="Martin F."/>
            <person name="Nordberg H.P."/>
            <person name="Cantor M.N."/>
            <person name="Hua S.X."/>
        </authorList>
    </citation>
    <scope>NUCLEOTIDE SEQUENCE [LARGE SCALE GENOMIC DNA]</scope>
    <source>
        <strain evidence="2 3">Foug A</strain>
    </source>
</reference>
<name>A0A0C2ZB30_9AGAM</name>
<dbReference type="Proteomes" id="UP000053989">
    <property type="component" value="Unassembled WGS sequence"/>
</dbReference>
<dbReference type="HOGENOM" id="CLU_070382_0_0_1"/>
<keyword evidence="3" id="KW-1185">Reference proteome</keyword>
<dbReference type="EMBL" id="KN822078">
    <property type="protein sequence ID" value="KIM59063.1"/>
    <property type="molecule type" value="Genomic_DNA"/>
</dbReference>
<evidence type="ECO:0000313" key="3">
    <source>
        <dbReference type="Proteomes" id="UP000053989"/>
    </source>
</evidence>
<reference evidence="3" key="2">
    <citation type="submission" date="2015-01" db="EMBL/GenBank/DDBJ databases">
        <title>Evolutionary Origins and Diversification of the Mycorrhizal Mutualists.</title>
        <authorList>
            <consortium name="DOE Joint Genome Institute"/>
            <consortium name="Mycorrhizal Genomics Consortium"/>
            <person name="Kohler A."/>
            <person name="Kuo A."/>
            <person name="Nagy L.G."/>
            <person name="Floudas D."/>
            <person name="Copeland A."/>
            <person name="Barry K.W."/>
            <person name="Cichocki N."/>
            <person name="Veneault-Fourrey C."/>
            <person name="LaButti K."/>
            <person name="Lindquist E.A."/>
            <person name="Lipzen A."/>
            <person name="Lundell T."/>
            <person name="Morin E."/>
            <person name="Murat C."/>
            <person name="Riley R."/>
            <person name="Ohm R."/>
            <person name="Sun H."/>
            <person name="Tunlid A."/>
            <person name="Henrissat B."/>
            <person name="Grigoriev I.V."/>
            <person name="Hibbett D.S."/>
            <person name="Martin F."/>
        </authorList>
    </citation>
    <scope>NUCLEOTIDE SEQUENCE [LARGE SCALE GENOMIC DNA]</scope>
    <source>
        <strain evidence="3">Foug A</strain>
    </source>
</reference>
<accession>A0A0C2ZB30</accession>
<organism evidence="2 3">
    <name type="scientific">Scleroderma citrinum Foug A</name>
    <dbReference type="NCBI Taxonomy" id="1036808"/>
    <lineage>
        <taxon>Eukaryota</taxon>
        <taxon>Fungi</taxon>
        <taxon>Dikarya</taxon>
        <taxon>Basidiomycota</taxon>
        <taxon>Agaricomycotina</taxon>
        <taxon>Agaricomycetes</taxon>
        <taxon>Agaricomycetidae</taxon>
        <taxon>Boletales</taxon>
        <taxon>Sclerodermatineae</taxon>
        <taxon>Sclerodermataceae</taxon>
        <taxon>Scleroderma</taxon>
    </lineage>
</organism>
<proteinExistence type="predicted"/>
<dbReference type="Pfam" id="PF24016">
    <property type="entry name" value="DUF7330"/>
    <property type="match status" value="1"/>
</dbReference>
<dbReference type="InParanoid" id="A0A0C2ZB30"/>
<dbReference type="InterPro" id="IPR055754">
    <property type="entry name" value="DUF7330"/>
</dbReference>
<dbReference type="STRING" id="1036808.A0A0C2ZB30"/>
<evidence type="ECO:0000313" key="2">
    <source>
        <dbReference type="EMBL" id="KIM59063.1"/>
    </source>
</evidence>
<gene>
    <name evidence="2" type="ORF">SCLCIDRAFT_1188383</name>
</gene>
<feature type="domain" description="DUF7330" evidence="1">
    <location>
        <begin position="40"/>
        <end position="231"/>
    </location>
</feature>
<protein>
    <recommendedName>
        <fullName evidence="1">DUF7330 domain-containing protein</fullName>
    </recommendedName>
</protein>